<evidence type="ECO:0000256" key="1">
    <source>
        <dbReference type="SAM" id="MobiDB-lite"/>
    </source>
</evidence>
<feature type="region of interest" description="Disordered" evidence="1">
    <location>
        <begin position="20"/>
        <end position="53"/>
    </location>
</feature>
<feature type="compositionally biased region" description="Basic and acidic residues" evidence="1">
    <location>
        <begin position="108"/>
        <end position="119"/>
    </location>
</feature>
<dbReference type="GO" id="GO:0016301">
    <property type="term" value="F:kinase activity"/>
    <property type="evidence" value="ECO:0007669"/>
    <property type="project" value="UniProtKB-KW"/>
</dbReference>
<sequence length="299" mass="33924">MRHAPNNGFVNDEQQTVACGQGKRNKDGLTKKQDWNRSGKKVLDNSNHASCSTSTTTAIDMNTITTSTAKVNDSSNNASNVTKGHSKRSMCASRKSNDGDVFPLNKSSDNKIDRREKSNRGVSSSNGSCDDATKERSASKPKQSVNGLDEGKDEANAYQKSKKYCVQIKNEKFWLWEYYKPTGRILGQGAYAVVMLSTYVHINVYMYSLISLLHKLSLIHKCEARDVRTNKVVAIKKNKNVFVDVSDAKRVLRELRLLMHFNHDDVMFLSTHMYMYMFICYIKCIEKEKDSKKFSCCYL</sequence>
<name>X6NR67_RETFI</name>
<dbReference type="Proteomes" id="UP000023152">
    <property type="component" value="Unassembled WGS sequence"/>
</dbReference>
<reference evidence="2 3" key="1">
    <citation type="journal article" date="2013" name="Curr. Biol.">
        <title>The Genome of the Foraminiferan Reticulomyxa filosa.</title>
        <authorList>
            <person name="Glockner G."/>
            <person name="Hulsmann N."/>
            <person name="Schleicher M."/>
            <person name="Noegel A.A."/>
            <person name="Eichinger L."/>
            <person name="Gallinger C."/>
            <person name="Pawlowski J."/>
            <person name="Sierra R."/>
            <person name="Euteneuer U."/>
            <person name="Pillet L."/>
            <person name="Moustafa A."/>
            <person name="Platzer M."/>
            <person name="Groth M."/>
            <person name="Szafranski K."/>
            <person name="Schliwa M."/>
        </authorList>
    </citation>
    <scope>NUCLEOTIDE SEQUENCE [LARGE SCALE GENOMIC DNA]</scope>
</reference>
<keyword evidence="3" id="KW-1185">Reference proteome</keyword>
<keyword evidence="2" id="KW-0808">Transferase</keyword>
<evidence type="ECO:0000313" key="3">
    <source>
        <dbReference type="Proteomes" id="UP000023152"/>
    </source>
</evidence>
<evidence type="ECO:0000313" key="2">
    <source>
        <dbReference type="EMBL" id="ETO28383.1"/>
    </source>
</evidence>
<dbReference type="Gene3D" id="3.30.200.20">
    <property type="entry name" value="Phosphorylase Kinase, domain 1"/>
    <property type="match status" value="1"/>
</dbReference>
<feature type="compositionally biased region" description="Polar residues" evidence="1">
    <location>
        <begin position="69"/>
        <end position="83"/>
    </location>
</feature>
<feature type="region of interest" description="Disordered" evidence="1">
    <location>
        <begin position="69"/>
        <end position="152"/>
    </location>
</feature>
<dbReference type="SUPFAM" id="SSF56112">
    <property type="entry name" value="Protein kinase-like (PK-like)"/>
    <property type="match status" value="1"/>
</dbReference>
<organism evidence="2 3">
    <name type="scientific">Reticulomyxa filosa</name>
    <dbReference type="NCBI Taxonomy" id="46433"/>
    <lineage>
        <taxon>Eukaryota</taxon>
        <taxon>Sar</taxon>
        <taxon>Rhizaria</taxon>
        <taxon>Retaria</taxon>
        <taxon>Foraminifera</taxon>
        <taxon>Monothalamids</taxon>
        <taxon>Reticulomyxidae</taxon>
        <taxon>Reticulomyxa</taxon>
    </lineage>
</organism>
<gene>
    <name evidence="2" type="ORF">RFI_08751</name>
</gene>
<dbReference type="EMBL" id="ASPP01006698">
    <property type="protein sequence ID" value="ETO28383.1"/>
    <property type="molecule type" value="Genomic_DNA"/>
</dbReference>
<proteinExistence type="predicted"/>
<keyword evidence="2" id="KW-0418">Kinase</keyword>
<dbReference type="AlphaFoldDB" id="X6NR67"/>
<accession>X6NR67</accession>
<protein>
    <submittedName>
        <fullName evidence="2">Protein kinase domain-containing protein</fullName>
    </submittedName>
</protein>
<comment type="caution">
    <text evidence="2">The sequence shown here is derived from an EMBL/GenBank/DDBJ whole genome shotgun (WGS) entry which is preliminary data.</text>
</comment>
<dbReference type="InterPro" id="IPR011009">
    <property type="entry name" value="Kinase-like_dom_sf"/>
</dbReference>
<feature type="compositionally biased region" description="Basic and acidic residues" evidence="1">
    <location>
        <begin position="24"/>
        <end position="43"/>
    </location>
</feature>
<dbReference type="OrthoDB" id="192887at2759"/>